<feature type="region of interest" description="Disordered" evidence="6">
    <location>
        <begin position="291"/>
        <end position="322"/>
    </location>
</feature>
<dbReference type="InterPro" id="IPR051263">
    <property type="entry name" value="C-type_cytochrome_biogenesis"/>
</dbReference>
<protein>
    <submittedName>
        <fullName evidence="10">C-type cytochrome biogenesis protein CcmI</fullName>
    </submittedName>
</protein>
<evidence type="ECO:0000259" key="9">
    <source>
        <dbReference type="Pfam" id="PF23914"/>
    </source>
</evidence>
<feature type="domain" description="Cytochrome c-type biogenesis protein H Ig-like" evidence="8">
    <location>
        <begin position="334"/>
        <end position="439"/>
    </location>
</feature>
<dbReference type="GO" id="GO:0017004">
    <property type="term" value="P:cytochrome complex assembly"/>
    <property type="evidence" value="ECO:0007669"/>
    <property type="project" value="UniProtKB-KW"/>
</dbReference>
<dbReference type="InterPro" id="IPR056413">
    <property type="entry name" value="TPR_CcmH_CycH"/>
</dbReference>
<feature type="transmembrane region" description="Helical" evidence="7">
    <location>
        <begin position="6"/>
        <end position="22"/>
    </location>
</feature>
<keyword evidence="7" id="KW-0812">Transmembrane</keyword>
<dbReference type="Proteomes" id="UP000245506">
    <property type="component" value="Unassembled WGS sequence"/>
</dbReference>
<dbReference type="NCBIfam" id="TIGR03142">
    <property type="entry name" value="cytochro_ccmI"/>
    <property type="match status" value="1"/>
</dbReference>
<dbReference type="Pfam" id="PF23914">
    <property type="entry name" value="TPR_CcmH_CycH"/>
    <property type="match status" value="1"/>
</dbReference>
<gene>
    <name evidence="10" type="primary">ccmI</name>
    <name evidence="10" type="ORF">DKT75_13785</name>
</gene>
<keyword evidence="4 5" id="KW-0802">TPR repeat</keyword>
<dbReference type="Gene3D" id="1.25.40.10">
    <property type="entry name" value="Tetratricopeptide repeat domain"/>
    <property type="match status" value="1"/>
</dbReference>
<evidence type="ECO:0000313" key="10">
    <source>
        <dbReference type="EMBL" id="PWQ95000.1"/>
    </source>
</evidence>
<evidence type="ECO:0000313" key="11">
    <source>
        <dbReference type="Proteomes" id="UP000245506"/>
    </source>
</evidence>
<dbReference type="AlphaFoldDB" id="A0A317CFB0"/>
<comment type="caution">
    <text evidence="10">The sequence shown here is derived from an EMBL/GenBank/DDBJ whole genome shotgun (WGS) entry which is preliminary data.</text>
</comment>
<dbReference type="EMBL" id="QGKL01000037">
    <property type="protein sequence ID" value="PWQ95000.1"/>
    <property type="molecule type" value="Genomic_DNA"/>
</dbReference>
<keyword evidence="7" id="KW-0472">Membrane</keyword>
<organism evidence="10 11">
    <name type="scientific">Leucothrix arctica</name>
    <dbReference type="NCBI Taxonomy" id="1481894"/>
    <lineage>
        <taxon>Bacteria</taxon>
        <taxon>Pseudomonadati</taxon>
        <taxon>Pseudomonadota</taxon>
        <taxon>Gammaproteobacteria</taxon>
        <taxon>Thiotrichales</taxon>
        <taxon>Thiotrichaceae</taxon>
        <taxon>Leucothrix</taxon>
    </lineage>
</organism>
<evidence type="ECO:0000256" key="6">
    <source>
        <dbReference type="SAM" id="MobiDB-lite"/>
    </source>
</evidence>
<dbReference type="OrthoDB" id="9776053at2"/>
<keyword evidence="11" id="KW-1185">Reference proteome</keyword>
<reference evidence="10 11" key="1">
    <citation type="submission" date="2018-05" db="EMBL/GenBank/DDBJ databases">
        <title>Leucothrix arctica sp. nov., isolated from Arctic seawater.</title>
        <authorList>
            <person name="Choi A."/>
            <person name="Baek K."/>
        </authorList>
    </citation>
    <scope>NUCLEOTIDE SEQUENCE [LARGE SCALE GENOMIC DNA]</scope>
    <source>
        <strain evidence="10 11">IMCC9719</strain>
    </source>
</reference>
<keyword evidence="2" id="KW-0677">Repeat</keyword>
<evidence type="ECO:0000256" key="5">
    <source>
        <dbReference type="PROSITE-ProRule" id="PRU00339"/>
    </source>
</evidence>
<keyword evidence="3" id="KW-0201">Cytochrome c-type biogenesis</keyword>
<dbReference type="InterPro" id="IPR017560">
    <property type="entry name" value="Cyt_c_biogenesis_CcmI"/>
</dbReference>
<dbReference type="InterPro" id="IPR019734">
    <property type="entry name" value="TPR_rpt"/>
</dbReference>
<feature type="repeat" description="TPR" evidence="5">
    <location>
        <begin position="159"/>
        <end position="192"/>
    </location>
</feature>
<dbReference type="PROSITE" id="PS50005">
    <property type="entry name" value="TPR"/>
    <property type="match status" value="1"/>
</dbReference>
<dbReference type="InterPro" id="IPR011990">
    <property type="entry name" value="TPR-like_helical_dom_sf"/>
</dbReference>
<dbReference type="RefSeq" id="WP_109824022.1">
    <property type="nucleotide sequence ID" value="NZ_QGKL01000037.1"/>
</dbReference>
<evidence type="ECO:0000259" key="8">
    <source>
        <dbReference type="Pfam" id="PF23892"/>
    </source>
</evidence>
<evidence type="ECO:0000256" key="1">
    <source>
        <dbReference type="ARBA" id="ARBA00004196"/>
    </source>
</evidence>
<feature type="domain" description="Cytochrome c-type biogenesis protein H TPR" evidence="9">
    <location>
        <begin position="139"/>
        <end position="264"/>
    </location>
</feature>
<name>A0A317CFB0_9GAMM</name>
<evidence type="ECO:0000256" key="7">
    <source>
        <dbReference type="SAM" id="Phobius"/>
    </source>
</evidence>
<proteinExistence type="predicted"/>
<evidence type="ECO:0000256" key="4">
    <source>
        <dbReference type="ARBA" id="ARBA00022803"/>
    </source>
</evidence>
<dbReference type="InterPro" id="IPR056412">
    <property type="entry name" value="Ig_CycH"/>
</dbReference>
<dbReference type="GO" id="GO:0005886">
    <property type="term" value="C:plasma membrane"/>
    <property type="evidence" value="ECO:0007669"/>
    <property type="project" value="TreeGrafter"/>
</dbReference>
<evidence type="ECO:0000256" key="2">
    <source>
        <dbReference type="ARBA" id="ARBA00022737"/>
    </source>
</evidence>
<dbReference type="SUPFAM" id="SSF48452">
    <property type="entry name" value="TPR-like"/>
    <property type="match status" value="1"/>
</dbReference>
<feature type="transmembrane region" description="Helical" evidence="7">
    <location>
        <begin position="93"/>
        <end position="112"/>
    </location>
</feature>
<dbReference type="GO" id="GO:0030313">
    <property type="term" value="C:cell envelope"/>
    <property type="evidence" value="ECO:0007669"/>
    <property type="project" value="UniProtKB-SubCell"/>
</dbReference>
<comment type="subcellular location">
    <subcellularLocation>
        <location evidence="1">Cell envelope</location>
    </subcellularLocation>
</comment>
<evidence type="ECO:0000256" key="3">
    <source>
        <dbReference type="ARBA" id="ARBA00022748"/>
    </source>
</evidence>
<dbReference type="PANTHER" id="PTHR47870">
    <property type="entry name" value="CYTOCHROME C-TYPE BIOGENESIS PROTEIN CCMH"/>
    <property type="match status" value="1"/>
</dbReference>
<keyword evidence="7" id="KW-1133">Transmembrane helix</keyword>
<dbReference type="SMART" id="SM00028">
    <property type="entry name" value="TPR"/>
    <property type="match status" value="1"/>
</dbReference>
<dbReference type="Pfam" id="PF23892">
    <property type="entry name" value="Ig_CycH"/>
    <property type="match status" value="1"/>
</dbReference>
<sequence>MLWFFIAGLLIIAVAYVLLPLFRTTDEVVDDRKQQNILIVREQVAELESSFERGEVDSDQYRERRDELEQSLLQDVSGQSDSAVANKTSTSSWMSAAFLVLFIPMAAIALYLELGTPNAQVLAEQSKPQEVPLTADGKPDIEKLVSSLHDKLRKNPANAEGWYMLGRSYMMMQRFDGAIEAYGNLYKLQPDEPEVMLMLADAMSMKQQGTMAGEPKELIEKALLKVPNHTTGLWLSGMGFEQEGNHQKALERWAVLRPLLNDNPQEQVQLDVLITRAKAALVTQQANAASSGAVASEVKPSTTESAEPSAAKELVSTDQATEVSKADSDKVVQITLKVSLSDEFLERVSPEDSVFLYAKAQTGPPLPLAAKRLQVKNLPITMILDDTMAMMPQFKLSSFSTLIVGARVSKSGDAISQNGDLIVEVEQVSHGDEVTLVINRILKK</sequence>
<accession>A0A317CFB0</accession>
<dbReference type="PANTHER" id="PTHR47870:SF1">
    <property type="entry name" value="CYTOCHROME C-TYPE BIOGENESIS PROTEIN CCMH"/>
    <property type="match status" value="1"/>
</dbReference>